<feature type="compositionally biased region" description="Basic and acidic residues" evidence="1">
    <location>
        <begin position="97"/>
        <end position="111"/>
    </location>
</feature>
<protein>
    <recommendedName>
        <fullName evidence="4">PSI-F</fullName>
    </recommendedName>
</protein>
<keyword evidence="2" id="KW-0732">Signal</keyword>
<evidence type="ECO:0000256" key="2">
    <source>
        <dbReference type="SAM" id="SignalP"/>
    </source>
</evidence>
<dbReference type="EMBL" id="HBHJ01025897">
    <property type="protein sequence ID" value="CAD9705539.1"/>
    <property type="molecule type" value="Transcribed_RNA"/>
</dbReference>
<gene>
    <name evidence="3" type="ORF">RMAR1173_LOCUS17087</name>
</gene>
<name>A0A7S2SPR0_9STRA</name>
<feature type="region of interest" description="Disordered" evidence="1">
    <location>
        <begin position="83"/>
        <end position="111"/>
    </location>
</feature>
<feature type="chain" id="PRO_5031010344" description="PSI-F" evidence="2">
    <location>
        <begin position="21"/>
        <end position="111"/>
    </location>
</feature>
<evidence type="ECO:0008006" key="4">
    <source>
        <dbReference type="Google" id="ProtNLM"/>
    </source>
</evidence>
<proteinExistence type="predicted"/>
<organism evidence="3">
    <name type="scientific">Rhizochromulina marina</name>
    <dbReference type="NCBI Taxonomy" id="1034831"/>
    <lineage>
        <taxon>Eukaryota</taxon>
        <taxon>Sar</taxon>
        <taxon>Stramenopiles</taxon>
        <taxon>Ochrophyta</taxon>
        <taxon>Dictyochophyceae</taxon>
        <taxon>Rhizochromulinales</taxon>
        <taxon>Rhizochromulina</taxon>
    </lineage>
</organism>
<reference evidence="3" key="1">
    <citation type="submission" date="2021-01" db="EMBL/GenBank/DDBJ databases">
        <authorList>
            <person name="Corre E."/>
            <person name="Pelletier E."/>
            <person name="Niang G."/>
            <person name="Scheremetjew M."/>
            <person name="Finn R."/>
            <person name="Kale V."/>
            <person name="Holt S."/>
            <person name="Cochrane G."/>
            <person name="Meng A."/>
            <person name="Brown T."/>
            <person name="Cohen L."/>
        </authorList>
    </citation>
    <scope>NUCLEOTIDE SEQUENCE</scope>
    <source>
        <strain evidence="3">CCMP1243</strain>
    </source>
</reference>
<sequence>MRSFLYTLAVLLVATTLASAFLPSPAGQAVRAAPLRAYVPDGLTPAQWAKQKRQEAAKNKKSKQKYAKVKCEDLDQWIKKRDAKFPNKPGAGHTFAKVKDLPKLDPRSKAK</sequence>
<dbReference type="AlphaFoldDB" id="A0A7S2SPR0"/>
<evidence type="ECO:0000256" key="1">
    <source>
        <dbReference type="SAM" id="MobiDB-lite"/>
    </source>
</evidence>
<evidence type="ECO:0000313" key="3">
    <source>
        <dbReference type="EMBL" id="CAD9705539.1"/>
    </source>
</evidence>
<accession>A0A7S2SPR0</accession>
<feature type="signal peptide" evidence="2">
    <location>
        <begin position="1"/>
        <end position="20"/>
    </location>
</feature>